<feature type="compositionally biased region" description="Basic and acidic residues" evidence="1">
    <location>
        <begin position="42"/>
        <end position="61"/>
    </location>
</feature>
<dbReference type="AlphaFoldDB" id="A0A4Y7SPD1"/>
<feature type="compositionally biased region" description="Pro residues" evidence="1">
    <location>
        <begin position="102"/>
        <end position="114"/>
    </location>
</feature>
<proteinExistence type="predicted"/>
<organism evidence="2 3">
    <name type="scientific">Coprinellus micaceus</name>
    <name type="common">Glistening ink-cap mushroom</name>
    <name type="synonym">Coprinus micaceus</name>
    <dbReference type="NCBI Taxonomy" id="71717"/>
    <lineage>
        <taxon>Eukaryota</taxon>
        <taxon>Fungi</taxon>
        <taxon>Dikarya</taxon>
        <taxon>Basidiomycota</taxon>
        <taxon>Agaricomycotina</taxon>
        <taxon>Agaricomycetes</taxon>
        <taxon>Agaricomycetidae</taxon>
        <taxon>Agaricales</taxon>
        <taxon>Agaricineae</taxon>
        <taxon>Psathyrellaceae</taxon>
        <taxon>Coprinellus</taxon>
    </lineage>
</organism>
<feature type="compositionally biased region" description="Acidic residues" evidence="1">
    <location>
        <begin position="177"/>
        <end position="203"/>
    </location>
</feature>
<evidence type="ECO:0000256" key="1">
    <source>
        <dbReference type="SAM" id="MobiDB-lite"/>
    </source>
</evidence>
<reference evidence="2 3" key="1">
    <citation type="journal article" date="2019" name="Nat. Ecol. Evol.">
        <title>Megaphylogeny resolves global patterns of mushroom evolution.</title>
        <authorList>
            <person name="Varga T."/>
            <person name="Krizsan K."/>
            <person name="Foldi C."/>
            <person name="Dima B."/>
            <person name="Sanchez-Garcia M."/>
            <person name="Sanchez-Ramirez S."/>
            <person name="Szollosi G.J."/>
            <person name="Szarkandi J.G."/>
            <person name="Papp V."/>
            <person name="Albert L."/>
            <person name="Andreopoulos W."/>
            <person name="Angelini C."/>
            <person name="Antonin V."/>
            <person name="Barry K.W."/>
            <person name="Bougher N.L."/>
            <person name="Buchanan P."/>
            <person name="Buyck B."/>
            <person name="Bense V."/>
            <person name="Catcheside P."/>
            <person name="Chovatia M."/>
            <person name="Cooper J."/>
            <person name="Damon W."/>
            <person name="Desjardin D."/>
            <person name="Finy P."/>
            <person name="Geml J."/>
            <person name="Haridas S."/>
            <person name="Hughes K."/>
            <person name="Justo A."/>
            <person name="Karasinski D."/>
            <person name="Kautmanova I."/>
            <person name="Kiss B."/>
            <person name="Kocsube S."/>
            <person name="Kotiranta H."/>
            <person name="LaButti K.M."/>
            <person name="Lechner B.E."/>
            <person name="Liimatainen K."/>
            <person name="Lipzen A."/>
            <person name="Lukacs Z."/>
            <person name="Mihaltcheva S."/>
            <person name="Morgado L.N."/>
            <person name="Niskanen T."/>
            <person name="Noordeloos M.E."/>
            <person name="Ohm R.A."/>
            <person name="Ortiz-Santana B."/>
            <person name="Ovrebo C."/>
            <person name="Racz N."/>
            <person name="Riley R."/>
            <person name="Savchenko A."/>
            <person name="Shiryaev A."/>
            <person name="Soop K."/>
            <person name="Spirin V."/>
            <person name="Szebenyi C."/>
            <person name="Tomsovsky M."/>
            <person name="Tulloss R.E."/>
            <person name="Uehling J."/>
            <person name="Grigoriev I.V."/>
            <person name="Vagvolgyi C."/>
            <person name="Papp T."/>
            <person name="Martin F.M."/>
            <person name="Miettinen O."/>
            <person name="Hibbett D.S."/>
            <person name="Nagy L.G."/>
        </authorList>
    </citation>
    <scope>NUCLEOTIDE SEQUENCE [LARGE SCALE GENOMIC DNA]</scope>
    <source>
        <strain evidence="2 3">FP101781</strain>
    </source>
</reference>
<evidence type="ECO:0000313" key="2">
    <source>
        <dbReference type="EMBL" id="TEB23508.1"/>
    </source>
</evidence>
<protein>
    <submittedName>
        <fullName evidence="2">Uncharacterized protein</fullName>
    </submittedName>
</protein>
<sequence>MSTLVPVAVPDANENPVVAGVKRPRPGQFDEDSGEPVPVRRLTVDSEGPRRDAFQSRDESRPPSGRAPVPPIASVPADGRSNEAELAMEVGRPQQPALQSPAPAPCPQQPPVPASCPQQPHVQSPPPAPPTPASLLAAASTAAVPDTAPNVAKGEPATEEEKGDGNMDEEVVVKFEDEVDQLMEELVNFDDGPEEGEVMEIDEERAIRSSPAPQPSNNAASEPSAPTSRLPSLPPDHDPAAPLPPPGQPGQQQQPGAPYVPPARSWARAYPNRPPQKSWSQSSPSADTFPSCLSKPVKEDPSAPKLSVMKHWVLLYIDDGTEWKCRLCQTMPNAGRPRAVFHKKASCHEAMLQHSQTEHPVACADMAKLSNDKLAEMKARLPPQGRQ</sequence>
<accession>A0A4Y7SPD1</accession>
<feature type="compositionally biased region" description="Polar residues" evidence="1">
    <location>
        <begin position="215"/>
        <end position="229"/>
    </location>
</feature>
<evidence type="ECO:0000313" key="3">
    <source>
        <dbReference type="Proteomes" id="UP000298030"/>
    </source>
</evidence>
<dbReference type="OrthoDB" id="3066809at2759"/>
<feature type="region of interest" description="Disordered" evidence="1">
    <location>
        <begin position="1"/>
        <end position="303"/>
    </location>
</feature>
<feature type="compositionally biased region" description="Basic and acidic residues" evidence="1">
    <location>
        <begin position="159"/>
        <end position="176"/>
    </location>
</feature>
<keyword evidence="3" id="KW-1185">Reference proteome</keyword>
<feature type="compositionally biased region" description="Pro residues" evidence="1">
    <location>
        <begin position="123"/>
        <end position="132"/>
    </location>
</feature>
<dbReference type="CDD" id="cd08168">
    <property type="entry name" value="Cytochrom_C3"/>
    <property type="match status" value="1"/>
</dbReference>
<dbReference type="EMBL" id="QPFP01000077">
    <property type="protein sequence ID" value="TEB23508.1"/>
    <property type="molecule type" value="Genomic_DNA"/>
</dbReference>
<comment type="caution">
    <text evidence="2">The sequence shown here is derived from an EMBL/GenBank/DDBJ whole genome shotgun (WGS) entry which is preliminary data.</text>
</comment>
<name>A0A4Y7SPD1_COPMI</name>
<dbReference type="Proteomes" id="UP000298030">
    <property type="component" value="Unassembled WGS sequence"/>
</dbReference>
<feature type="compositionally biased region" description="Low complexity" evidence="1">
    <location>
        <begin position="275"/>
        <end position="285"/>
    </location>
</feature>
<feature type="compositionally biased region" description="Low complexity" evidence="1">
    <location>
        <begin position="133"/>
        <end position="149"/>
    </location>
</feature>
<gene>
    <name evidence="2" type="ORF">FA13DRAFT_1766197</name>
</gene>